<evidence type="ECO:0000256" key="5">
    <source>
        <dbReference type="ARBA" id="ARBA00022723"/>
    </source>
</evidence>
<dbReference type="InterPro" id="IPR001781">
    <property type="entry name" value="Znf_LIM"/>
</dbReference>
<dbReference type="GO" id="GO:0001725">
    <property type="term" value="C:stress fiber"/>
    <property type="evidence" value="ECO:0007669"/>
    <property type="project" value="TreeGrafter"/>
</dbReference>
<proteinExistence type="inferred from homology"/>
<gene>
    <name evidence="13" type="ORF">QTO34_014603</name>
</gene>
<dbReference type="PANTHER" id="PTHR24207">
    <property type="entry name" value="ZYX102 PROTEIN"/>
    <property type="match status" value="1"/>
</dbReference>
<dbReference type="Gene3D" id="2.10.110.10">
    <property type="entry name" value="Cysteine Rich Protein"/>
    <property type="match status" value="1"/>
</dbReference>
<evidence type="ECO:0000256" key="2">
    <source>
        <dbReference type="ARBA" id="ARBA00004496"/>
    </source>
</evidence>
<dbReference type="EMBL" id="JAULJE010000004">
    <property type="protein sequence ID" value="KAK1344044.1"/>
    <property type="molecule type" value="Genomic_DNA"/>
</dbReference>
<dbReference type="GO" id="GO:0005925">
    <property type="term" value="C:focal adhesion"/>
    <property type="evidence" value="ECO:0007669"/>
    <property type="project" value="TreeGrafter"/>
</dbReference>
<dbReference type="Proteomes" id="UP001177744">
    <property type="component" value="Unassembled WGS sequence"/>
</dbReference>
<keyword evidence="9" id="KW-0965">Cell junction</keyword>
<evidence type="ECO:0000256" key="3">
    <source>
        <dbReference type="ARBA" id="ARBA00009611"/>
    </source>
</evidence>
<organism evidence="13 14">
    <name type="scientific">Cnephaeus nilssonii</name>
    <name type="common">Northern bat</name>
    <name type="synonym">Eptesicus nilssonii</name>
    <dbReference type="NCBI Taxonomy" id="3371016"/>
    <lineage>
        <taxon>Eukaryota</taxon>
        <taxon>Metazoa</taxon>
        <taxon>Chordata</taxon>
        <taxon>Craniata</taxon>
        <taxon>Vertebrata</taxon>
        <taxon>Euteleostomi</taxon>
        <taxon>Mammalia</taxon>
        <taxon>Eutheria</taxon>
        <taxon>Laurasiatheria</taxon>
        <taxon>Chiroptera</taxon>
        <taxon>Yangochiroptera</taxon>
        <taxon>Vespertilionidae</taxon>
        <taxon>Cnephaeus</taxon>
    </lineage>
</organism>
<keyword evidence="4" id="KW-0963">Cytoplasm</keyword>
<dbReference type="GO" id="GO:0098609">
    <property type="term" value="P:cell-cell adhesion"/>
    <property type="evidence" value="ECO:0007669"/>
    <property type="project" value="TreeGrafter"/>
</dbReference>
<comment type="subcellular location">
    <subcellularLocation>
        <location evidence="1">Cell junction</location>
    </subcellularLocation>
    <subcellularLocation>
        <location evidence="2">Cytoplasm</location>
    </subcellularLocation>
</comment>
<evidence type="ECO:0000256" key="6">
    <source>
        <dbReference type="ARBA" id="ARBA00022737"/>
    </source>
</evidence>
<protein>
    <recommendedName>
        <fullName evidence="12">LIM zinc-binding domain-containing protein</fullName>
    </recommendedName>
</protein>
<evidence type="ECO:0000256" key="1">
    <source>
        <dbReference type="ARBA" id="ARBA00004282"/>
    </source>
</evidence>
<evidence type="ECO:0000313" key="13">
    <source>
        <dbReference type="EMBL" id="KAK1344044.1"/>
    </source>
</evidence>
<keyword evidence="8" id="KW-0130">Cell adhesion</keyword>
<evidence type="ECO:0000256" key="7">
    <source>
        <dbReference type="ARBA" id="ARBA00022833"/>
    </source>
</evidence>
<dbReference type="FunFam" id="2.10.110.10:FF:000027">
    <property type="entry name" value="lipoma-preferred partner isoform X1"/>
    <property type="match status" value="1"/>
</dbReference>
<dbReference type="PANTHER" id="PTHR24207:SF0">
    <property type="entry name" value="LIPOMA-PREFERRED PARTNER"/>
    <property type="match status" value="1"/>
</dbReference>
<evidence type="ECO:0000259" key="12">
    <source>
        <dbReference type="PROSITE" id="PS50023"/>
    </source>
</evidence>
<name>A0AA40I6T6_CNENI</name>
<dbReference type="SMART" id="SM00132">
    <property type="entry name" value="LIM"/>
    <property type="match status" value="1"/>
</dbReference>
<evidence type="ECO:0000313" key="14">
    <source>
        <dbReference type="Proteomes" id="UP001177744"/>
    </source>
</evidence>
<keyword evidence="10 11" id="KW-0440">LIM domain</keyword>
<dbReference type="SUPFAM" id="SSF57716">
    <property type="entry name" value="Glucocorticoid receptor-like (DNA-binding domain)"/>
    <property type="match status" value="2"/>
</dbReference>
<dbReference type="Pfam" id="PF00412">
    <property type="entry name" value="LIM"/>
    <property type="match status" value="1"/>
</dbReference>
<accession>A0AA40I6T6</accession>
<evidence type="ECO:0000256" key="11">
    <source>
        <dbReference type="PROSITE-ProRule" id="PRU00125"/>
    </source>
</evidence>
<dbReference type="PROSITE" id="PS00478">
    <property type="entry name" value="LIM_DOMAIN_1"/>
    <property type="match status" value="1"/>
</dbReference>
<evidence type="ECO:0000256" key="8">
    <source>
        <dbReference type="ARBA" id="ARBA00022889"/>
    </source>
</evidence>
<keyword evidence="7 11" id="KW-0862">Zinc</keyword>
<comment type="similarity">
    <text evidence="3">Belongs to the zyxin/ajuba family.</text>
</comment>
<sequence>MTAGSWRLWGEQQRLIQSQLMKLIPAFEGYYAGNTLEQCSVCSKPIMERILRATGKAYHPHCFTCVMCHRSLDGIPFTVDAGGLIHCIEDFHK</sequence>
<dbReference type="CDD" id="cd09356">
    <property type="entry name" value="LIM2_TRIP6"/>
    <property type="match status" value="1"/>
</dbReference>
<evidence type="ECO:0000256" key="4">
    <source>
        <dbReference type="ARBA" id="ARBA00022490"/>
    </source>
</evidence>
<keyword evidence="14" id="KW-1185">Reference proteome</keyword>
<dbReference type="GO" id="GO:0005737">
    <property type="term" value="C:cytoplasm"/>
    <property type="evidence" value="ECO:0007669"/>
    <property type="project" value="UniProtKB-SubCell"/>
</dbReference>
<keyword evidence="5 11" id="KW-0479">Metal-binding</keyword>
<dbReference type="PROSITE" id="PS50023">
    <property type="entry name" value="LIM_DOMAIN_2"/>
    <property type="match status" value="1"/>
</dbReference>
<dbReference type="AlphaFoldDB" id="A0AA40I6T6"/>
<dbReference type="GO" id="GO:0046872">
    <property type="term" value="F:metal ion binding"/>
    <property type="evidence" value="ECO:0007669"/>
    <property type="project" value="UniProtKB-KW"/>
</dbReference>
<comment type="caution">
    <text evidence="13">The sequence shown here is derived from an EMBL/GenBank/DDBJ whole genome shotgun (WGS) entry which is preliminary data.</text>
</comment>
<reference evidence="13" key="1">
    <citation type="submission" date="2023-06" db="EMBL/GenBank/DDBJ databases">
        <title>Reference genome for the Northern bat (Eptesicus nilssonii), a most northern bat species.</title>
        <authorList>
            <person name="Laine V.N."/>
            <person name="Pulliainen A.T."/>
            <person name="Lilley T.M."/>
        </authorList>
    </citation>
    <scope>NUCLEOTIDE SEQUENCE</scope>
    <source>
        <strain evidence="13">BLF_Eptnil</strain>
        <tissue evidence="13">Kidney</tissue>
    </source>
</reference>
<evidence type="ECO:0000256" key="9">
    <source>
        <dbReference type="ARBA" id="ARBA00022949"/>
    </source>
</evidence>
<keyword evidence="6" id="KW-0677">Repeat</keyword>
<evidence type="ECO:0000256" key="10">
    <source>
        <dbReference type="ARBA" id="ARBA00023038"/>
    </source>
</evidence>
<feature type="domain" description="LIM zinc-binding" evidence="12">
    <location>
        <begin position="37"/>
        <end position="93"/>
    </location>
</feature>